<evidence type="ECO:0000313" key="3">
    <source>
        <dbReference type="Proteomes" id="UP000301309"/>
    </source>
</evidence>
<dbReference type="EMBL" id="BJHW01000001">
    <property type="protein sequence ID" value="GDY49569.1"/>
    <property type="molecule type" value="Genomic_DNA"/>
</dbReference>
<organism evidence="2 3">
    <name type="scientific">Streptomyces violaceusniger</name>
    <dbReference type="NCBI Taxonomy" id="68280"/>
    <lineage>
        <taxon>Bacteria</taxon>
        <taxon>Bacillati</taxon>
        <taxon>Actinomycetota</taxon>
        <taxon>Actinomycetes</taxon>
        <taxon>Kitasatosporales</taxon>
        <taxon>Streptomycetaceae</taxon>
        <taxon>Streptomyces</taxon>
        <taxon>Streptomyces violaceusniger group</taxon>
    </lineage>
</organism>
<evidence type="ECO:0000256" key="1">
    <source>
        <dbReference type="SAM" id="MobiDB-lite"/>
    </source>
</evidence>
<reference evidence="2 3" key="1">
    <citation type="journal article" date="2020" name="Int. J. Syst. Evol. Microbiol.">
        <title>Reclassification of Streptomyces castelarensis and Streptomyces sporoclivatus as later heterotypic synonyms of Streptomyces antimycoticus.</title>
        <authorList>
            <person name="Komaki H."/>
            <person name="Tamura T."/>
        </authorList>
    </citation>
    <scope>NUCLEOTIDE SEQUENCE [LARGE SCALE GENOMIC DNA]</scope>
    <source>
        <strain evidence="2 3">NBRC 13459</strain>
    </source>
</reference>
<gene>
    <name evidence="2" type="ORF">SVIO_001920</name>
</gene>
<accession>A0A4D4KUN4</accession>
<dbReference type="PROSITE" id="PS51257">
    <property type="entry name" value="PROKAR_LIPOPROTEIN"/>
    <property type="match status" value="1"/>
</dbReference>
<name>A0A4D4KUN4_STRVO</name>
<proteinExistence type="predicted"/>
<dbReference type="AlphaFoldDB" id="A0A4D4KUN4"/>
<sequence>MRSICDIVVSIETEALMFVNVVSALGAPAGTSCRHRPSSDDAPPDGTLRERHRGALDVTAQGHGAFKVSNR</sequence>
<keyword evidence="3" id="KW-1185">Reference proteome</keyword>
<comment type="caution">
    <text evidence="2">The sequence shown here is derived from an EMBL/GenBank/DDBJ whole genome shotgun (WGS) entry which is preliminary data.</text>
</comment>
<feature type="region of interest" description="Disordered" evidence="1">
    <location>
        <begin position="29"/>
        <end position="49"/>
    </location>
</feature>
<dbReference type="Proteomes" id="UP000301309">
    <property type="component" value="Unassembled WGS sequence"/>
</dbReference>
<protein>
    <submittedName>
        <fullName evidence="2">Uncharacterized protein</fullName>
    </submittedName>
</protein>
<evidence type="ECO:0000313" key="2">
    <source>
        <dbReference type="EMBL" id="GDY49569.1"/>
    </source>
</evidence>